<dbReference type="Pfam" id="PF00583">
    <property type="entry name" value="Acetyltransf_1"/>
    <property type="match status" value="1"/>
</dbReference>
<proteinExistence type="predicted"/>
<dbReference type="EMBL" id="AE016827">
    <property type="protein sequence ID" value="AAU38009.1"/>
    <property type="molecule type" value="Genomic_DNA"/>
</dbReference>
<reference evidence="2 3" key="1">
    <citation type="journal article" date="2004" name="Nat. Biotechnol.">
        <title>The genome sequence of the capnophilic rumen bacterium Mannheimia succiniciproducens.</title>
        <authorList>
            <person name="Hong S.H."/>
            <person name="Kim J.S."/>
            <person name="Lee S.Y."/>
            <person name="In Y.H."/>
            <person name="Choi S.S."/>
            <person name="Rih J.-K."/>
            <person name="Kim C.H."/>
            <person name="Jeong H."/>
            <person name="Hur C.G."/>
            <person name="Kim J.J."/>
        </authorList>
    </citation>
    <scope>NUCLEOTIDE SEQUENCE [LARGE SCALE GENOMIC DNA]</scope>
    <source>
        <strain evidence="3">KCTC 0769BP / MBEL55E</strain>
    </source>
</reference>
<dbReference type="GO" id="GO:0016747">
    <property type="term" value="F:acyltransferase activity, transferring groups other than amino-acyl groups"/>
    <property type="evidence" value="ECO:0007669"/>
    <property type="project" value="InterPro"/>
</dbReference>
<sequence length="204" mass="22893">MRYNSSFQITLSRQMNKPNITIQPIQASHYADYVALIGKQLGEGYFKQADFEALANNPQAICFEAVDEQNQVVGVITSVTLDRESALALLKIQAQNTPDYVLQSDRIGIFKTIAIDENRKGCGIGSALVRKLLESFKQAGLNSIACVAWQYGETENIRGIMQAFDFTCYEKIANYWLDDPEPFICPACGEPPCRCQANIYFRQI</sequence>
<dbReference type="InterPro" id="IPR016181">
    <property type="entry name" value="Acyl_CoA_acyltransferase"/>
</dbReference>
<organism evidence="2 3">
    <name type="scientific">Mannheimia succiniciproducens (strain KCTC 0769BP / MBEL55E)</name>
    <dbReference type="NCBI Taxonomy" id="221988"/>
    <lineage>
        <taxon>Bacteria</taxon>
        <taxon>Pseudomonadati</taxon>
        <taxon>Pseudomonadota</taxon>
        <taxon>Gammaproteobacteria</taxon>
        <taxon>Pasteurellales</taxon>
        <taxon>Pasteurellaceae</taxon>
        <taxon>Basfia</taxon>
    </lineage>
</organism>
<dbReference type="SUPFAM" id="SSF55729">
    <property type="entry name" value="Acyl-CoA N-acyltransferases (Nat)"/>
    <property type="match status" value="1"/>
</dbReference>
<dbReference type="HOGENOM" id="CLU_1341929_0_0_6"/>
<evidence type="ECO:0000259" key="1">
    <source>
        <dbReference type="PROSITE" id="PS51186"/>
    </source>
</evidence>
<protein>
    <recommendedName>
        <fullName evidence="1">N-acetyltransferase domain-containing protein</fullName>
    </recommendedName>
</protein>
<dbReference type="eggNOG" id="ENOG5031D7V">
    <property type="taxonomic scope" value="Bacteria"/>
</dbReference>
<dbReference type="KEGG" id="msu:MS1402"/>
<dbReference type="CDD" id="cd04301">
    <property type="entry name" value="NAT_SF"/>
    <property type="match status" value="1"/>
</dbReference>
<evidence type="ECO:0000313" key="3">
    <source>
        <dbReference type="Proteomes" id="UP000000607"/>
    </source>
</evidence>
<gene>
    <name evidence="2" type="ordered locus">MS1402</name>
</gene>
<dbReference type="STRING" id="221988.MS1402"/>
<feature type="domain" description="N-acetyltransferase" evidence="1">
    <location>
        <begin position="20"/>
        <end position="188"/>
    </location>
</feature>
<accession>Q65SQ1</accession>
<dbReference type="Proteomes" id="UP000000607">
    <property type="component" value="Chromosome"/>
</dbReference>
<keyword evidence="3" id="KW-1185">Reference proteome</keyword>
<dbReference type="AlphaFoldDB" id="Q65SQ1"/>
<dbReference type="Gene3D" id="3.40.630.30">
    <property type="match status" value="1"/>
</dbReference>
<dbReference type="InterPro" id="IPR000182">
    <property type="entry name" value="GNAT_dom"/>
</dbReference>
<evidence type="ECO:0000313" key="2">
    <source>
        <dbReference type="EMBL" id="AAU38009.1"/>
    </source>
</evidence>
<dbReference type="PROSITE" id="PS51186">
    <property type="entry name" value="GNAT"/>
    <property type="match status" value="1"/>
</dbReference>
<name>Q65SQ1_MANSM</name>